<dbReference type="AlphaFoldDB" id="A0ABC8SWF1"/>
<keyword evidence="2" id="KW-1185">Reference proteome</keyword>
<evidence type="ECO:0000313" key="2">
    <source>
        <dbReference type="Proteomes" id="UP001642360"/>
    </source>
</evidence>
<proteinExistence type="predicted"/>
<comment type="caution">
    <text evidence="1">The sequence shown here is derived from an EMBL/GenBank/DDBJ whole genome shotgun (WGS) entry which is preliminary data.</text>
</comment>
<dbReference type="Proteomes" id="UP001642360">
    <property type="component" value="Unassembled WGS sequence"/>
</dbReference>
<reference evidence="1 2" key="1">
    <citation type="submission" date="2024-02" db="EMBL/GenBank/DDBJ databases">
        <authorList>
            <person name="Vignale AGUSTIN F."/>
            <person name="Sosa J E."/>
            <person name="Modenutti C."/>
        </authorList>
    </citation>
    <scope>NUCLEOTIDE SEQUENCE [LARGE SCALE GENOMIC DNA]</scope>
</reference>
<evidence type="ECO:0000313" key="1">
    <source>
        <dbReference type="EMBL" id="CAK9161519.1"/>
    </source>
</evidence>
<dbReference type="EMBL" id="CAUOFW020003691">
    <property type="protein sequence ID" value="CAK9161519.1"/>
    <property type="molecule type" value="Genomic_DNA"/>
</dbReference>
<name>A0ABC8SWF1_9AQUA</name>
<protein>
    <submittedName>
        <fullName evidence="1">Uncharacterized protein</fullName>
    </submittedName>
</protein>
<gene>
    <name evidence="1" type="ORF">ILEXP_LOCUS30322</name>
</gene>
<sequence>MIIEANFTDVPFHEDTFVFKRFGDYQLDFQDQCRLSTDHRTSKRFWSLYRDCKLNLLPKRIILVFGCGVCTAFLLDIEHYTSSGALSVNFNSLFFPIQA</sequence>
<accession>A0ABC8SWF1</accession>
<organism evidence="1 2">
    <name type="scientific">Ilex paraguariensis</name>
    <name type="common">yerba mate</name>
    <dbReference type="NCBI Taxonomy" id="185542"/>
    <lineage>
        <taxon>Eukaryota</taxon>
        <taxon>Viridiplantae</taxon>
        <taxon>Streptophyta</taxon>
        <taxon>Embryophyta</taxon>
        <taxon>Tracheophyta</taxon>
        <taxon>Spermatophyta</taxon>
        <taxon>Magnoliopsida</taxon>
        <taxon>eudicotyledons</taxon>
        <taxon>Gunneridae</taxon>
        <taxon>Pentapetalae</taxon>
        <taxon>asterids</taxon>
        <taxon>campanulids</taxon>
        <taxon>Aquifoliales</taxon>
        <taxon>Aquifoliaceae</taxon>
        <taxon>Ilex</taxon>
    </lineage>
</organism>